<comment type="subcellular location">
    <subcellularLocation>
        <location evidence="1 7">Bacterial flagellum</location>
    </subcellularLocation>
    <subcellularLocation>
        <location evidence="2 7">Secreted</location>
    </subcellularLocation>
</comment>
<dbReference type="GO" id="GO:0005576">
    <property type="term" value="C:extracellular region"/>
    <property type="evidence" value="ECO:0007669"/>
    <property type="project" value="UniProtKB-SubCell"/>
</dbReference>
<dbReference type="Pfam" id="PF06429">
    <property type="entry name" value="Flg_bbr_C"/>
    <property type="match status" value="1"/>
</dbReference>
<name>A0A368Y5W9_9BACI</name>
<comment type="caution">
    <text evidence="12">The sequence shown here is derived from an EMBL/GenBank/DDBJ whole genome shotgun (WGS) entry which is preliminary data.</text>
</comment>
<dbReference type="OrthoDB" id="9802553at2"/>
<evidence type="ECO:0000256" key="6">
    <source>
        <dbReference type="ARBA" id="ARBA00023143"/>
    </source>
</evidence>
<accession>A0A368Y5W9</accession>
<dbReference type="GO" id="GO:0044780">
    <property type="term" value="P:bacterial-type flagellum assembly"/>
    <property type="evidence" value="ECO:0007669"/>
    <property type="project" value="InterPro"/>
</dbReference>
<keyword evidence="12" id="KW-0969">Cilium</keyword>
<dbReference type="InterPro" id="IPR010930">
    <property type="entry name" value="Flg_bb/hook_C_dom"/>
</dbReference>
<organism evidence="12 13">
    <name type="scientific">Saliterribacillus persicus</name>
    <dbReference type="NCBI Taxonomy" id="930114"/>
    <lineage>
        <taxon>Bacteria</taxon>
        <taxon>Bacillati</taxon>
        <taxon>Bacillota</taxon>
        <taxon>Bacilli</taxon>
        <taxon>Bacillales</taxon>
        <taxon>Bacillaceae</taxon>
        <taxon>Saliterribacillus</taxon>
    </lineage>
</organism>
<evidence type="ECO:0000256" key="4">
    <source>
        <dbReference type="ARBA" id="ARBA00016244"/>
    </source>
</evidence>
<sequence length="502" mass="54973">MPSTFNGLEVARRALNTQQSALYTTGHNIANANTEGFTRQRVNMTQTAPYPPASRNRPEIPGQVGSGVEAGSIERVRDSFLDIQYRQENSKVGFYETKANAMSQMETILNEPSEEGLSHSMDQFWQSLQDLAVNPEDSGARSVVRQRGIAVSEAFQYINSSLEGVRNNLNNEITVDQKQVNSYMDQINSLNQQISEIEPHGYLPNDLYDERDRLIDGLSELVNIKVTYDKSNGQPSSIAQGIATVTLAGNGAANGVTLVDGATKEVNHMTFNFGDDNNVENISFSDDPTVVEAHDFGITGKLKALMEGNGYLDQNGDAAGEFNVMLSNLDEMAEAFVAEFNTVHQQGTNLTDDQSYDFFEFDGAGRAASTIDVTDDIKQDKDKIAASLNGDSGDGENADLLSDVYTKLDIGLGEKTSVKSFYESAIGEMAVIAQEANRMVNNAGVLRQQVQENRQSVSAVSLDEEMTNLIKFQHAYNAAARNMTTVDEMLDRIINNMGLVGR</sequence>
<dbReference type="PANTHER" id="PTHR30033:SF1">
    <property type="entry name" value="FLAGELLAR HOOK-ASSOCIATED PROTEIN 1"/>
    <property type="match status" value="1"/>
</dbReference>
<dbReference type="AlphaFoldDB" id="A0A368Y5W9"/>
<evidence type="ECO:0000256" key="2">
    <source>
        <dbReference type="ARBA" id="ARBA00004613"/>
    </source>
</evidence>
<feature type="domain" description="Flagellar basal body rod protein N-terminal" evidence="9">
    <location>
        <begin position="8"/>
        <end position="38"/>
    </location>
</feature>
<evidence type="ECO:0000259" key="9">
    <source>
        <dbReference type="Pfam" id="PF00460"/>
    </source>
</evidence>
<feature type="domain" description="Flagellar hook-associated protein FlgK helical" evidence="11">
    <location>
        <begin position="102"/>
        <end position="359"/>
    </location>
</feature>
<comment type="similarity">
    <text evidence="3 7">Belongs to the flagella basal body rod proteins family.</text>
</comment>
<feature type="region of interest" description="Disordered" evidence="8">
    <location>
        <begin position="47"/>
        <end position="66"/>
    </location>
</feature>
<evidence type="ECO:0000259" key="11">
    <source>
        <dbReference type="Pfam" id="PF22638"/>
    </source>
</evidence>
<dbReference type="InterPro" id="IPR002371">
    <property type="entry name" value="FlgK"/>
</dbReference>
<dbReference type="GO" id="GO:0009424">
    <property type="term" value="C:bacterial-type flagellum hook"/>
    <property type="evidence" value="ECO:0007669"/>
    <property type="project" value="UniProtKB-UniRule"/>
</dbReference>
<gene>
    <name evidence="7" type="primary">flgK</name>
    <name evidence="12" type="ORF">DFR57_10324</name>
</gene>
<dbReference type="PANTHER" id="PTHR30033">
    <property type="entry name" value="FLAGELLAR HOOK-ASSOCIATED PROTEIN 1"/>
    <property type="match status" value="1"/>
</dbReference>
<keyword evidence="12" id="KW-0282">Flagellum</keyword>
<evidence type="ECO:0000256" key="8">
    <source>
        <dbReference type="SAM" id="MobiDB-lite"/>
    </source>
</evidence>
<dbReference type="SUPFAM" id="SSF64518">
    <property type="entry name" value="Phase 1 flagellin"/>
    <property type="match status" value="1"/>
</dbReference>
<keyword evidence="6 7" id="KW-0975">Bacterial flagellum</keyword>
<keyword evidence="12" id="KW-0966">Cell projection</keyword>
<evidence type="ECO:0000256" key="5">
    <source>
        <dbReference type="ARBA" id="ARBA00022525"/>
    </source>
</evidence>
<dbReference type="PRINTS" id="PR01005">
    <property type="entry name" value="FLGHOOKAP1"/>
</dbReference>
<protein>
    <recommendedName>
        <fullName evidence="4 7">Flagellar hook-associated protein 1</fullName>
        <shortName evidence="7">HAP1</shortName>
    </recommendedName>
</protein>
<proteinExistence type="inferred from homology"/>
<evidence type="ECO:0000313" key="13">
    <source>
        <dbReference type="Proteomes" id="UP000252585"/>
    </source>
</evidence>
<evidence type="ECO:0000313" key="12">
    <source>
        <dbReference type="EMBL" id="RCW74728.1"/>
    </source>
</evidence>
<dbReference type="EMBL" id="QPJJ01000003">
    <property type="protein sequence ID" value="RCW74728.1"/>
    <property type="molecule type" value="Genomic_DNA"/>
</dbReference>
<evidence type="ECO:0000256" key="7">
    <source>
        <dbReference type="RuleBase" id="RU362065"/>
    </source>
</evidence>
<dbReference type="InterPro" id="IPR001444">
    <property type="entry name" value="Flag_bb_rod_N"/>
</dbReference>
<dbReference type="InterPro" id="IPR053927">
    <property type="entry name" value="FlgK_helical"/>
</dbReference>
<keyword evidence="13" id="KW-1185">Reference proteome</keyword>
<evidence type="ECO:0000256" key="3">
    <source>
        <dbReference type="ARBA" id="ARBA00009677"/>
    </source>
</evidence>
<dbReference type="RefSeq" id="WP_114351850.1">
    <property type="nucleotide sequence ID" value="NZ_QPJJ01000003.1"/>
</dbReference>
<feature type="domain" description="Flagellar basal-body/hook protein C-terminal" evidence="10">
    <location>
        <begin position="456"/>
        <end position="495"/>
    </location>
</feature>
<dbReference type="Pfam" id="PF00460">
    <property type="entry name" value="Flg_bb_rod"/>
    <property type="match status" value="1"/>
</dbReference>
<dbReference type="NCBIfam" id="TIGR02492">
    <property type="entry name" value="flgK_ends"/>
    <property type="match status" value="1"/>
</dbReference>
<dbReference type="Proteomes" id="UP000252585">
    <property type="component" value="Unassembled WGS sequence"/>
</dbReference>
<keyword evidence="5 7" id="KW-0964">Secreted</keyword>
<evidence type="ECO:0000256" key="1">
    <source>
        <dbReference type="ARBA" id="ARBA00004365"/>
    </source>
</evidence>
<reference evidence="12 13" key="1">
    <citation type="submission" date="2018-07" db="EMBL/GenBank/DDBJ databases">
        <title>Genomic Encyclopedia of Type Strains, Phase IV (KMG-IV): sequencing the most valuable type-strain genomes for metagenomic binning, comparative biology and taxonomic classification.</title>
        <authorList>
            <person name="Goeker M."/>
        </authorList>
    </citation>
    <scope>NUCLEOTIDE SEQUENCE [LARGE SCALE GENOMIC DNA]</scope>
    <source>
        <strain evidence="12 13">DSM 27696</strain>
    </source>
</reference>
<dbReference type="GO" id="GO:0005198">
    <property type="term" value="F:structural molecule activity"/>
    <property type="evidence" value="ECO:0007669"/>
    <property type="project" value="UniProtKB-UniRule"/>
</dbReference>
<dbReference type="Pfam" id="PF22638">
    <property type="entry name" value="FlgK_D1"/>
    <property type="match status" value="1"/>
</dbReference>
<evidence type="ECO:0000259" key="10">
    <source>
        <dbReference type="Pfam" id="PF06429"/>
    </source>
</evidence>